<dbReference type="GO" id="GO:0046872">
    <property type="term" value="F:metal ion binding"/>
    <property type="evidence" value="ECO:0007669"/>
    <property type="project" value="UniProtKB-KW"/>
</dbReference>
<evidence type="ECO:0000256" key="2">
    <source>
        <dbReference type="ARBA" id="ARBA00022617"/>
    </source>
</evidence>
<keyword evidence="5" id="KW-0813">Transport</keyword>
<reference evidence="7" key="1">
    <citation type="submission" date="2025-08" db="UniProtKB">
        <authorList>
            <consortium name="Ensembl"/>
        </authorList>
    </citation>
    <scope>IDENTIFICATION</scope>
</reference>
<reference evidence="7" key="2">
    <citation type="submission" date="2025-09" db="UniProtKB">
        <authorList>
            <consortium name="Ensembl"/>
        </authorList>
    </citation>
    <scope>IDENTIFICATION</scope>
</reference>
<evidence type="ECO:0000256" key="3">
    <source>
        <dbReference type="ARBA" id="ARBA00022723"/>
    </source>
</evidence>
<keyword evidence="8" id="KW-1185">Reference proteome</keyword>
<dbReference type="AlphaFoldDB" id="A0A3Q4H1U0"/>
<keyword evidence="5" id="KW-0561">Oxygen transport</keyword>
<name>A0A3Q4H1U0_NEOBR</name>
<dbReference type="Gene3D" id="1.10.490.10">
    <property type="entry name" value="Globins"/>
    <property type="match status" value="1"/>
</dbReference>
<dbReference type="Bgee" id="ENSNBRG00000012692">
    <property type="expression patterns" value="Expressed in blood and 4 other cell types or tissues"/>
</dbReference>
<dbReference type="InterPro" id="IPR000971">
    <property type="entry name" value="Globin"/>
</dbReference>
<keyword evidence="4" id="KW-0408">Iron</keyword>
<evidence type="ECO:0000256" key="1">
    <source>
        <dbReference type="ARBA" id="ARBA00008705"/>
    </source>
</evidence>
<dbReference type="STRING" id="32507.ENSNBRP00000016420"/>
<dbReference type="Ensembl" id="ENSNBRT00000016861.1">
    <property type="protein sequence ID" value="ENSNBRP00000016420.1"/>
    <property type="gene ID" value="ENSNBRG00000012692.1"/>
</dbReference>
<sequence length="63" mass="6954">ESISNCSHHGSLEKAVKDMDNIKATYAELSALHSEKLQVDPDNFMVGNAELMVLASIDIYVFI</sequence>
<dbReference type="InterPro" id="IPR012292">
    <property type="entry name" value="Globin/Proto"/>
</dbReference>
<accession>A0A3Q4H1U0</accession>
<dbReference type="Pfam" id="PF00042">
    <property type="entry name" value="Globin"/>
    <property type="match status" value="1"/>
</dbReference>
<evidence type="ECO:0000313" key="7">
    <source>
        <dbReference type="Ensembl" id="ENSNBRP00000016420.1"/>
    </source>
</evidence>
<evidence type="ECO:0000256" key="4">
    <source>
        <dbReference type="ARBA" id="ARBA00023004"/>
    </source>
</evidence>
<dbReference type="Proteomes" id="UP000261580">
    <property type="component" value="Unassembled WGS sequence"/>
</dbReference>
<evidence type="ECO:0000313" key="8">
    <source>
        <dbReference type="Proteomes" id="UP000261580"/>
    </source>
</evidence>
<dbReference type="GeneTree" id="ENSGT00940000178476"/>
<dbReference type="SUPFAM" id="SSF46458">
    <property type="entry name" value="Globin-like"/>
    <property type="match status" value="1"/>
</dbReference>
<dbReference type="GO" id="GO:0005344">
    <property type="term" value="F:oxygen carrier activity"/>
    <property type="evidence" value="ECO:0007669"/>
    <property type="project" value="UniProtKB-KW"/>
</dbReference>
<keyword evidence="3" id="KW-0479">Metal-binding</keyword>
<dbReference type="GO" id="GO:0020037">
    <property type="term" value="F:heme binding"/>
    <property type="evidence" value="ECO:0007669"/>
    <property type="project" value="InterPro"/>
</dbReference>
<keyword evidence="2 5" id="KW-0349">Heme</keyword>
<protein>
    <recommendedName>
        <fullName evidence="6">Globin domain-containing protein</fullName>
    </recommendedName>
</protein>
<comment type="similarity">
    <text evidence="1 5">Belongs to the globin family.</text>
</comment>
<proteinExistence type="inferred from homology"/>
<organism evidence="7 8">
    <name type="scientific">Neolamprologus brichardi</name>
    <name type="common">Fairy cichlid</name>
    <name type="synonym">Lamprologus brichardi</name>
    <dbReference type="NCBI Taxonomy" id="32507"/>
    <lineage>
        <taxon>Eukaryota</taxon>
        <taxon>Metazoa</taxon>
        <taxon>Chordata</taxon>
        <taxon>Craniata</taxon>
        <taxon>Vertebrata</taxon>
        <taxon>Euteleostomi</taxon>
        <taxon>Actinopterygii</taxon>
        <taxon>Neopterygii</taxon>
        <taxon>Teleostei</taxon>
        <taxon>Neoteleostei</taxon>
        <taxon>Acanthomorphata</taxon>
        <taxon>Ovalentaria</taxon>
        <taxon>Cichlomorphae</taxon>
        <taxon>Cichliformes</taxon>
        <taxon>Cichlidae</taxon>
        <taxon>African cichlids</taxon>
        <taxon>Pseudocrenilabrinae</taxon>
        <taxon>Lamprologini</taxon>
        <taxon>Neolamprologus</taxon>
    </lineage>
</organism>
<evidence type="ECO:0000259" key="6">
    <source>
        <dbReference type="Pfam" id="PF00042"/>
    </source>
</evidence>
<dbReference type="GO" id="GO:0019825">
    <property type="term" value="F:oxygen binding"/>
    <property type="evidence" value="ECO:0007669"/>
    <property type="project" value="InterPro"/>
</dbReference>
<feature type="domain" description="Globin" evidence="6">
    <location>
        <begin position="11"/>
        <end position="53"/>
    </location>
</feature>
<evidence type="ECO:0000256" key="5">
    <source>
        <dbReference type="RuleBase" id="RU000356"/>
    </source>
</evidence>
<dbReference type="InterPro" id="IPR009050">
    <property type="entry name" value="Globin-like_sf"/>
</dbReference>